<dbReference type="Proteomes" id="UP000694941">
    <property type="component" value="Unplaced"/>
</dbReference>
<accession>A0ABM1SN27</accession>
<evidence type="ECO:0000259" key="2">
    <source>
        <dbReference type="PROSITE" id="PS50127"/>
    </source>
</evidence>
<feature type="region of interest" description="Disordered" evidence="1">
    <location>
        <begin position="47"/>
        <end position="71"/>
    </location>
</feature>
<dbReference type="SUPFAM" id="SSF54495">
    <property type="entry name" value="UBC-like"/>
    <property type="match status" value="1"/>
</dbReference>
<dbReference type="RefSeq" id="XP_022245033.1">
    <property type="nucleotide sequence ID" value="XM_022389325.1"/>
</dbReference>
<dbReference type="PANTHER" id="PTHR24067">
    <property type="entry name" value="UBIQUITIN-CONJUGATING ENZYME E2"/>
    <property type="match status" value="1"/>
</dbReference>
<evidence type="ECO:0000313" key="5">
    <source>
        <dbReference type="RefSeq" id="XP_022245033.1"/>
    </source>
</evidence>
<evidence type="ECO:0000259" key="3">
    <source>
        <dbReference type="PROSITE" id="PS50181"/>
    </source>
</evidence>
<dbReference type="InterPro" id="IPR001810">
    <property type="entry name" value="F-box_dom"/>
</dbReference>
<dbReference type="Pfam" id="PF12937">
    <property type="entry name" value="F-box-like"/>
    <property type="match status" value="1"/>
</dbReference>
<dbReference type="PROSITE" id="PS50127">
    <property type="entry name" value="UBC_2"/>
    <property type="match status" value="1"/>
</dbReference>
<dbReference type="PROSITE" id="PS50181">
    <property type="entry name" value="FBOX"/>
    <property type="match status" value="1"/>
</dbReference>
<feature type="compositionally biased region" description="Acidic residues" evidence="1">
    <location>
        <begin position="56"/>
        <end position="65"/>
    </location>
</feature>
<keyword evidence="4" id="KW-1185">Reference proteome</keyword>
<evidence type="ECO:0000256" key="1">
    <source>
        <dbReference type="SAM" id="MobiDB-lite"/>
    </source>
</evidence>
<dbReference type="InterPro" id="IPR036047">
    <property type="entry name" value="F-box-like_dom_sf"/>
</dbReference>
<dbReference type="Gene3D" id="3.10.110.10">
    <property type="entry name" value="Ubiquitin Conjugating Enzyme"/>
    <property type="match status" value="1"/>
</dbReference>
<dbReference type="SMART" id="SM00212">
    <property type="entry name" value="UBCc"/>
    <property type="match status" value="1"/>
</dbReference>
<dbReference type="GeneID" id="106462159"/>
<proteinExistence type="predicted"/>
<dbReference type="CDD" id="cd09917">
    <property type="entry name" value="F-box_SF"/>
    <property type="match status" value="1"/>
</dbReference>
<name>A0ABM1SN27_LIMPO</name>
<dbReference type="InterPro" id="IPR016135">
    <property type="entry name" value="UBQ-conjugating_enzyme/RWD"/>
</dbReference>
<dbReference type="InterPro" id="IPR050113">
    <property type="entry name" value="Ub_conjugating_enzyme"/>
</dbReference>
<dbReference type="Gene3D" id="1.20.1280.50">
    <property type="match status" value="1"/>
</dbReference>
<feature type="domain" description="UBC core" evidence="2">
    <location>
        <begin position="207"/>
        <end position="353"/>
    </location>
</feature>
<evidence type="ECO:0000313" key="4">
    <source>
        <dbReference type="Proteomes" id="UP000694941"/>
    </source>
</evidence>
<dbReference type="Pfam" id="PF00179">
    <property type="entry name" value="UQ_con"/>
    <property type="match status" value="1"/>
</dbReference>
<feature type="domain" description="F-box" evidence="3">
    <location>
        <begin position="108"/>
        <end position="157"/>
    </location>
</feature>
<reference evidence="5" key="1">
    <citation type="submission" date="2025-08" db="UniProtKB">
        <authorList>
            <consortium name="RefSeq"/>
        </authorList>
    </citation>
    <scope>IDENTIFICATION</scope>
    <source>
        <tissue evidence="5">Muscle</tissue>
    </source>
</reference>
<dbReference type="CDD" id="cd23826">
    <property type="entry name" value="UEV_Morgue-like"/>
    <property type="match status" value="1"/>
</dbReference>
<gene>
    <name evidence="5" type="primary">LOC106462159</name>
</gene>
<dbReference type="SMART" id="SM00256">
    <property type="entry name" value="FBOX"/>
    <property type="match status" value="1"/>
</dbReference>
<sequence>MYKKFPIKFTSCHACCGFYGPCFGQPLCATCHAFLCPDDINHPGGNHLFQEKSDSEDSGNEEPTDFYETLQNRPGEKPKIIVSVLKVDRLADCISALTAPKQLAAIPEGLAENLPAEVLSLVFSYLDDLSLWSCGQVCKRWNQLLETETNDDQWYRAVRRRWPLFLAMFRGSRWRTLYTKLVESTPCLLCLHQMAEQIQQTPGDDSWRAKRLRNELKSLQSDPPEGIEATPLDRMCCHWQASISGPTESPYEGGSFFLYLQIPSSYPMEPPVVRFVTKVFHPNVSRHGDIGLDSITHNWSLALTISKVLISIQSLLTDPYCHVCMEPEVGKLYTEDRKTFERTARLWTVKYAMHNRLAPSGEADAYARALESG</sequence>
<protein>
    <submittedName>
        <fullName evidence="5">Uncharacterized protein LOC106462159</fullName>
    </submittedName>
</protein>
<dbReference type="SUPFAM" id="SSF81383">
    <property type="entry name" value="F-box domain"/>
    <property type="match status" value="1"/>
</dbReference>
<dbReference type="InterPro" id="IPR000608">
    <property type="entry name" value="UBC"/>
</dbReference>
<organism evidence="4 5">
    <name type="scientific">Limulus polyphemus</name>
    <name type="common">Atlantic horseshoe crab</name>
    <dbReference type="NCBI Taxonomy" id="6850"/>
    <lineage>
        <taxon>Eukaryota</taxon>
        <taxon>Metazoa</taxon>
        <taxon>Ecdysozoa</taxon>
        <taxon>Arthropoda</taxon>
        <taxon>Chelicerata</taxon>
        <taxon>Merostomata</taxon>
        <taxon>Xiphosura</taxon>
        <taxon>Limulidae</taxon>
        <taxon>Limulus</taxon>
    </lineage>
</organism>